<organism evidence="3 4">
    <name type="scientific">Reichenbachiella ulvae</name>
    <dbReference type="NCBI Taxonomy" id="2980104"/>
    <lineage>
        <taxon>Bacteria</taxon>
        <taxon>Pseudomonadati</taxon>
        <taxon>Bacteroidota</taxon>
        <taxon>Cytophagia</taxon>
        <taxon>Cytophagales</taxon>
        <taxon>Reichenbachiellaceae</taxon>
        <taxon>Reichenbachiella</taxon>
    </lineage>
</organism>
<proteinExistence type="predicted"/>
<dbReference type="SUPFAM" id="SSF56925">
    <property type="entry name" value="OMPA-like"/>
    <property type="match status" value="1"/>
</dbReference>
<dbReference type="Pfam" id="PF19573">
    <property type="entry name" value="DUF6089"/>
    <property type="match status" value="1"/>
</dbReference>
<accession>A0ABT3CTD3</accession>
<feature type="chain" id="PRO_5045253700" evidence="1">
    <location>
        <begin position="20"/>
        <end position="304"/>
    </location>
</feature>
<dbReference type="Proteomes" id="UP001300692">
    <property type="component" value="Unassembled WGS sequence"/>
</dbReference>
<feature type="domain" description="DUF6089" evidence="2">
    <location>
        <begin position="66"/>
        <end position="211"/>
    </location>
</feature>
<dbReference type="InterPro" id="IPR011250">
    <property type="entry name" value="OMP/PagP_B-barrel"/>
</dbReference>
<evidence type="ECO:0000313" key="3">
    <source>
        <dbReference type="EMBL" id="MCV9386879.1"/>
    </source>
</evidence>
<evidence type="ECO:0000256" key="1">
    <source>
        <dbReference type="SAM" id="SignalP"/>
    </source>
</evidence>
<feature type="signal peptide" evidence="1">
    <location>
        <begin position="1"/>
        <end position="19"/>
    </location>
</feature>
<evidence type="ECO:0000259" key="2">
    <source>
        <dbReference type="Pfam" id="PF19573"/>
    </source>
</evidence>
<dbReference type="RefSeq" id="WP_264137712.1">
    <property type="nucleotide sequence ID" value="NZ_JAOYOD010000001.1"/>
</dbReference>
<comment type="caution">
    <text evidence="3">The sequence shown here is derived from an EMBL/GenBank/DDBJ whole genome shotgun (WGS) entry which is preliminary data.</text>
</comment>
<dbReference type="InterPro" id="IPR045743">
    <property type="entry name" value="DUF6089"/>
</dbReference>
<keyword evidence="4" id="KW-1185">Reference proteome</keyword>
<evidence type="ECO:0000313" key="4">
    <source>
        <dbReference type="Proteomes" id="UP001300692"/>
    </source>
</evidence>
<protein>
    <submittedName>
        <fullName evidence="3">DUF6089 family protein</fullName>
    </submittedName>
</protein>
<sequence>MLRKTLLILFSTFSFCAQAQNFFDWQYHDRYFSVYTGTGWTGYVGDLTHDKPFTKGLSHFNIGVEARLYSKIAARAQYAYYIIEGSDKNAADSSFYRQRNLSFESRNHEWSVQLVYYFFDYSGKYYKRRTYEPYFALGIGQTFYNPEAKLTNVEGETNSYALRDLNTETKSYGNSAWMVPVSFGVKLVVNEFLNLGVDLGYRFTFTGHLDDVYGYYADPNGDGSAYPDETIESKLSNRKFEESVYIINQEAFDQLVPGKKRGNGKNDHYFMANINIELYLPKDIFRSKKGRGRKGKIIGKPGAY</sequence>
<reference evidence="3 4" key="1">
    <citation type="submission" date="2022-10" db="EMBL/GenBank/DDBJ databases">
        <title>Comparative genomics and taxonomic characterization of three novel marine species of genus Reichenbachiella exhibiting antioxidant and polysaccharide degradation activities.</title>
        <authorList>
            <person name="Muhammad N."/>
            <person name="Lee Y.-J."/>
            <person name="Ko J."/>
            <person name="Kim S.-G."/>
        </authorList>
    </citation>
    <scope>NUCLEOTIDE SEQUENCE [LARGE SCALE GENOMIC DNA]</scope>
    <source>
        <strain evidence="3 4">ABR2-5</strain>
    </source>
</reference>
<gene>
    <name evidence="3" type="ORF">N7U62_09410</name>
</gene>
<keyword evidence="1" id="KW-0732">Signal</keyword>
<dbReference type="EMBL" id="JAOYOD010000001">
    <property type="protein sequence ID" value="MCV9386879.1"/>
    <property type="molecule type" value="Genomic_DNA"/>
</dbReference>
<name>A0ABT3CTD3_9BACT</name>